<gene>
    <name evidence="1" type="ORF">BN1723_006660</name>
</gene>
<organism evidence="1 2">
    <name type="scientific">Verticillium longisporum</name>
    <name type="common">Verticillium dahliae var. longisporum</name>
    <dbReference type="NCBI Taxonomy" id="100787"/>
    <lineage>
        <taxon>Eukaryota</taxon>
        <taxon>Fungi</taxon>
        <taxon>Dikarya</taxon>
        <taxon>Ascomycota</taxon>
        <taxon>Pezizomycotina</taxon>
        <taxon>Sordariomycetes</taxon>
        <taxon>Hypocreomycetidae</taxon>
        <taxon>Glomerellales</taxon>
        <taxon>Plectosphaerellaceae</taxon>
        <taxon>Verticillium</taxon>
    </lineage>
</organism>
<evidence type="ECO:0000313" key="1">
    <source>
        <dbReference type="EMBL" id="CRK45548.1"/>
    </source>
</evidence>
<dbReference type="InterPro" id="IPR054550">
    <property type="entry name" value="Mala_s_1-like"/>
</dbReference>
<dbReference type="SUPFAM" id="SSF101898">
    <property type="entry name" value="NHL repeat"/>
    <property type="match status" value="1"/>
</dbReference>
<sequence length="372" mass="40230">MGQSRRQSVLLARLTVHRDIFDSLFVVMHRSFWSFPLSAGLALSSCLPKGCPEVKGDLTIDSFQLYPENTDFDAKRCVAYFSVLYNATVAVYDPNKNVVVKTLTVPGLSGNPLLHSSGVQVDPRDRLSIVIDAGSSFDTGGQNISGVNFLVKYGLKDDRVLWKANLTAVTNGVYSGYQDIEHDELGNTFVLGTFPSSIIRVSADGKQATPWYLATPPDHTVHGYSGIVNIGKSLIVSDNTDGQLYKFDIRAQRGTPVRIPLSSGDGPIGLNLDGAYLPPRYSDKVLLISDNVNGTYVLRSSDGKWNTAENLGVVPNSLLSEGGTTVASLQIGESIYTVTEFFGDARVPGTLAGNRTSFPLIDITSQVESLLK</sequence>
<dbReference type="AlphaFoldDB" id="A0A0G4NGK5"/>
<dbReference type="CDD" id="cd12811">
    <property type="entry name" value="MALA"/>
    <property type="match status" value="1"/>
</dbReference>
<reference evidence="2" key="1">
    <citation type="submission" date="2015-05" db="EMBL/GenBank/DDBJ databases">
        <authorList>
            <person name="Fogelqvist Johan"/>
        </authorList>
    </citation>
    <scope>NUCLEOTIDE SEQUENCE [LARGE SCALE GENOMIC DNA]</scope>
</reference>
<dbReference type="EMBL" id="CVQI01034939">
    <property type="protein sequence ID" value="CRK45548.1"/>
    <property type="molecule type" value="Genomic_DNA"/>
</dbReference>
<dbReference type="Proteomes" id="UP000045706">
    <property type="component" value="Unassembled WGS sequence"/>
</dbReference>
<evidence type="ECO:0000313" key="2">
    <source>
        <dbReference type="Proteomes" id="UP000045706"/>
    </source>
</evidence>
<protein>
    <submittedName>
        <fullName evidence="1">Uncharacterized protein</fullName>
    </submittedName>
</protein>
<name>A0A0G4NGK5_VERLO</name>
<accession>A0A0G4NGK5</accession>
<dbReference type="Pfam" id="PF22701">
    <property type="entry name" value="Mala_s_1-like"/>
    <property type="match status" value="1"/>
</dbReference>
<proteinExistence type="predicted"/>